<dbReference type="CDD" id="cd02440">
    <property type="entry name" value="AdoMet_MTases"/>
    <property type="match status" value="1"/>
</dbReference>
<evidence type="ECO:0000256" key="6">
    <source>
        <dbReference type="PROSITE-ProRule" id="PRU01015"/>
    </source>
</evidence>
<evidence type="ECO:0000256" key="4">
    <source>
        <dbReference type="ARBA" id="ARBA00022691"/>
    </source>
</evidence>
<dbReference type="Gene3D" id="2.70.160.11">
    <property type="entry name" value="Hnrnp arginine n-methyltransferase1"/>
    <property type="match status" value="1"/>
</dbReference>
<dbReference type="InterPro" id="IPR055135">
    <property type="entry name" value="PRMT_dom"/>
</dbReference>
<dbReference type="PROSITE" id="PS51678">
    <property type="entry name" value="SAM_MT_PRMT"/>
    <property type="match status" value="1"/>
</dbReference>
<dbReference type="GO" id="GO:0032259">
    <property type="term" value="P:methylation"/>
    <property type="evidence" value="ECO:0007669"/>
    <property type="project" value="UniProtKB-KW"/>
</dbReference>
<evidence type="ECO:0000256" key="7">
    <source>
        <dbReference type="SAM" id="MobiDB-lite"/>
    </source>
</evidence>
<feature type="domain" description="Protein arginine N-methyltransferase" evidence="9">
    <location>
        <begin position="167"/>
        <end position="325"/>
    </location>
</feature>
<dbReference type="InterPro" id="IPR029063">
    <property type="entry name" value="SAM-dependent_MTases_sf"/>
</dbReference>
<evidence type="ECO:0000256" key="5">
    <source>
        <dbReference type="ARBA" id="ARBA00049303"/>
    </source>
</evidence>
<dbReference type="GO" id="GO:0035242">
    <property type="term" value="F:protein-arginine omega-N asymmetric methyltransferase activity"/>
    <property type="evidence" value="ECO:0007669"/>
    <property type="project" value="UniProtKB-EC"/>
</dbReference>
<feature type="region of interest" description="Disordered" evidence="7">
    <location>
        <begin position="1"/>
        <end position="20"/>
    </location>
</feature>
<keyword evidence="4 6" id="KW-0949">S-adenosyl-L-methionine</keyword>
<dbReference type="FunFam" id="2.70.160.11:FF:000001">
    <property type="entry name" value="Blast:Protein arginine N-methyltransferase 1"/>
    <property type="match status" value="1"/>
</dbReference>
<accession>A0A0H5REM0</accession>
<dbReference type="GO" id="GO:0005634">
    <property type="term" value="C:nucleus"/>
    <property type="evidence" value="ECO:0007669"/>
    <property type="project" value="TreeGrafter"/>
</dbReference>
<evidence type="ECO:0000259" key="8">
    <source>
        <dbReference type="Pfam" id="PF13649"/>
    </source>
</evidence>
<evidence type="ECO:0000259" key="9">
    <source>
        <dbReference type="Pfam" id="PF22528"/>
    </source>
</evidence>
<proteinExistence type="predicted"/>
<name>A0A0H5REM0_9EUKA</name>
<reference evidence="10" key="1">
    <citation type="submission" date="2015-04" db="EMBL/GenBank/DDBJ databases">
        <title>The genome sequence of the plant pathogenic Rhizarian Plasmodiophora brassicae reveals insights in its biotrophic life cycle and the origin of chitin synthesis.</title>
        <authorList>
            <person name="Schwelm A."/>
            <person name="Fogelqvist J."/>
            <person name="Knaust A."/>
            <person name="Julke S."/>
            <person name="Lilja T."/>
            <person name="Dhandapani V."/>
            <person name="Bonilla-Rosso G."/>
            <person name="Karlsson M."/>
            <person name="Shevchenko A."/>
            <person name="Choi S.R."/>
            <person name="Kim H.G."/>
            <person name="Park J.Y."/>
            <person name="Lim Y.P."/>
            <person name="Ludwig-Muller J."/>
            <person name="Dixelius C."/>
        </authorList>
    </citation>
    <scope>NUCLEOTIDE SEQUENCE</scope>
    <source>
        <tissue evidence="10">Potato root galls</tissue>
    </source>
</reference>
<comment type="catalytic activity">
    <reaction evidence="5">
        <text>L-arginyl-[protein] + S-adenosyl-L-methionine = N(omega)-methyl-L-arginyl-[protein] + S-adenosyl-L-homocysteine + H(+)</text>
        <dbReference type="Rhea" id="RHEA:48100"/>
        <dbReference type="Rhea" id="RHEA-COMP:10532"/>
        <dbReference type="Rhea" id="RHEA-COMP:11990"/>
        <dbReference type="ChEBI" id="CHEBI:15378"/>
        <dbReference type="ChEBI" id="CHEBI:29965"/>
        <dbReference type="ChEBI" id="CHEBI:57856"/>
        <dbReference type="ChEBI" id="CHEBI:59789"/>
        <dbReference type="ChEBI" id="CHEBI:65280"/>
    </reaction>
    <physiologicalReaction direction="left-to-right" evidence="5">
        <dbReference type="Rhea" id="RHEA:48101"/>
    </physiologicalReaction>
</comment>
<sequence length="346" mass="39419">MTSGHEMDIAETAPSKPDSSSDYYFDSYSHFGIHEEMLKDTVRTETYMNSIKRNPHLFKGKVVMDVGCGTGILSMFAAQAGAAHVIAIDCASIAEQARQIVRENGFEQQITVVRGKVEEIELPNGIEKVDIIISEWMGYFCLYESMLDTVLYARDKWLNKGGLLFPDKASLYICSIEDAQYKSEKIDFWQNVYGFNMDCIREMALAEPLVDCVEPKFVNSNCARILSIDLNTVTKEELDFESGFQLQIFRKDYVQALVCFFDVEFSVCDGRVGFSTGPHDRYTHWKQTVFYLDQDLPVEDGDTIRGVIKVNRNERNPRDLDIVLQSSLGANATRATITQERTYRLR</sequence>
<feature type="domain" description="Methyltransferase" evidence="8">
    <location>
        <begin position="63"/>
        <end position="162"/>
    </location>
</feature>
<dbReference type="PANTHER" id="PTHR11006">
    <property type="entry name" value="PROTEIN ARGININE N-METHYLTRANSFERASE"/>
    <property type="match status" value="1"/>
</dbReference>
<dbReference type="InterPro" id="IPR025799">
    <property type="entry name" value="Arg_MeTrfase"/>
</dbReference>
<evidence type="ECO:0000313" key="10">
    <source>
        <dbReference type="EMBL" id="CRZ07034.1"/>
    </source>
</evidence>
<protein>
    <recommendedName>
        <fullName evidence="1">type I protein arginine methyltransferase</fullName>
        <ecNumber evidence="1">2.1.1.319</ecNumber>
    </recommendedName>
</protein>
<dbReference type="FunFam" id="3.40.50.150:FF:000003">
    <property type="entry name" value="Blast:Protein arginine N-methyltransferase 1"/>
    <property type="match status" value="1"/>
</dbReference>
<dbReference type="AlphaFoldDB" id="A0A0H5REM0"/>
<evidence type="ECO:0000256" key="3">
    <source>
        <dbReference type="ARBA" id="ARBA00022679"/>
    </source>
</evidence>
<dbReference type="Gene3D" id="3.40.50.150">
    <property type="entry name" value="Vaccinia Virus protein VP39"/>
    <property type="match status" value="1"/>
</dbReference>
<keyword evidence="3 6" id="KW-0808">Transferase</keyword>
<dbReference type="EC" id="2.1.1.319" evidence="1"/>
<dbReference type="Pfam" id="PF22528">
    <property type="entry name" value="PRMT_C"/>
    <property type="match status" value="1"/>
</dbReference>
<dbReference type="Pfam" id="PF13649">
    <property type="entry name" value="Methyltransf_25"/>
    <property type="match status" value="1"/>
</dbReference>
<keyword evidence="2 6" id="KW-0489">Methyltransferase</keyword>
<dbReference type="GO" id="GO:0042054">
    <property type="term" value="F:histone methyltransferase activity"/>
    <property type="evidence" value="ECO:0007669"/>
    <property type="project" value="TreeGrafter"/>
</dbReference>
<organism evidence="10">
    <name type="scientific">Spongospora subterranea</name>
    <dbReference type="NCBI Taxonomy" id="70186"/>
    <lineage>
        <taxon>Eukaryota</taxon>
        <taxon>Sar</taxon>
        <taxon>Rhizaria</taxon>
        <taxon>Endomyxa</taxon>
        <taxon>Phytomyxea</taxon>
        <taxon>Plasmodiophorida</taxon>
        <taxon>Plasmodiophoridae</taxon>
        <taxon>Spongospora</taxon>
    </lineage>
</organism>
<evidence type="ECO:0000256" key="2">
    <source>
        <dbReference type="ARBA" id="ARBA00022603"/>
    </source>
</evidence>
<evidence type="ECO:0000256" key="1">
    <source>
        <dbReference type="ARBA" id="ARBA00011925"/>
    </source>
</evidence>
<dbReference type="PANTHER" id="PTHR11006:SF53">
    <property type="entry name" value="PROTEIN ARGININE N-METHYLTRANSFERASE 3"/>
    <property type="match status" value="1"/>
</dbReference>
<dbReference type="InterPro" id="IPR041698">
    <property type="entry name" value="Methyltransf_25"/>
</dbReference>
<dbReference type="SUPFAM" id="SSF53335">
    <property type="entry name" value="S-adenosyl-L-methionine-dependent methyltransferases"/>
    <property type="match status" value="1"/>
</dbReference>
<dbReference type="EMBL" id="HACM01006592">
    <property type="protein sequence ID" value="CRZ07034.1"/>
    <property type="molecule type" value="Transcribed_RNA"/>
</dbReference>